<dbReference type="Pfam" id="PF25473">
    <property type="entry name" value="MXRA7_helical"/>
    <property type="match status" value="1"/>
</dbReference>
<accession>A0A6A5G2J4</accession>
<name>A0A6A5G2J4_CAERE</name>
<feature type="region of interest" description="Disordered" evidence="2">
    <location>
        <begin position="71"/>
        <end position="165"/>
    </location>
</feature>
<keyword evidence="3" id="KW-1133">Transmembrane helix</keyword>
<dbReference type="Proteomes" id="UP000483820">
    <property type="component" value="Chromosome X"/>
</dbReference>
<evidence type="ECO:0000313" key="6">
    <source>
        <dbReference type="Proteomes" id="UP000483820"/>
    </source>
</evidence>
<dbReference type="EMBL" id="WUAV01000006">
    <property type="protein sequence ID" value="KAF1749180.1"/>
    <property type="molecule type" value="Genomic_DNA"/>
</dbReference>
<feature type="coiled-coil region" evidence="1">
    <location>
        <begin position="175"/>
        <end position="202"/>
    </location>
</feature>
<dbReference type="InterPro" id="IPR026622">
    <property type="entry name" value="Mxra7"/>
</dbReference>
<feature type="domain" description="Matrix-remodeling-associated protein 7 helical" evidence="4">
    <location>
        <begin position="170"/>
        <end position="230"/>
    </location>
</feature>
<comment type="caution">
    <text evidence="5">The sequence shown here is derived from an EMBL/GenBank/DDBJ whole genome shotgun (WGS) entry which is preliminary data.</text>
</comment>
<protein>
    <recommendedName>
        <fullName evidence="4">Matrix-remodeling-associated protein 7 helical domain-containing protein</fullName>
    </recommendedName>
</protein>
<keyword evidence="3" id="KW-0812">Transmembrane</keyword>
<reference evidence="5 6" key="1">
    <citation type="submission" date="2019-12" db="EMBL/GenBank/DDBJ databases">
        <title>Chromosome-level assembly of the Caenorhabditis remanei genome.</title>
        <authorList>
            <person name="Teterina A.A."/>
            <person name="Willis J.H."/>
            <person name="Phillips P.C."/>
        </authorList>
    </citation>
    <scope>NUCLEOTIDE SEQUENCE [LARGE SCALE GENOMIC DNA]</scope>
    <source>
        <strain evidence="5 6">PX506</strain>
        <tissue evidence="5">Whole organism</tissue>
    </source>
</reference>
<evidence type="ECO:0000313" key="5">
    <source>
        <dbReference type="EMBL" id="KAF1749180.1"/>
    </source>
</evidence>
<dbReference type="KEGG" id="crq:GCK72_025647"/>
<keyword evidence="3" id="KW-0472">Membrane</keyword>
<dbReference type="AlphaFoldDB" id="A0A6A5G2J4"/>
<evidence type="ECO:0000256" key="2">
    <source>
        <dbReference type="SAM" id="MobiDB-lite"/>
    </source>
</evidence>
<proteinExistence type="predicted"/>
<feature type="compositionally biased region" description="Basic and acidic residues" evidence="2">
    <location>
        <begin position="139"/>
        <end position="157"/>
    </location>
</feature>
<evidence type="ECO:0000256" key="1">
    <source>
        <dbReference type="SAM" id="Coils"/>
    </source>
</evidence>
<dbReference type="CTD" id="9807812"/>
<gene>
    <name evidence="5" type="ORF">GCK72_025647</name>
</gene>
<organism evidence="5 6">
    <name type="scientific">Caenorhabditis remanei</name>
    <name type="common">Caenorhabditis vulgaris</name>
    <dbReference type="NCBI Taxonomy" id="31234"/>
    <lineage>
        <taxon>Eukaryota</taxon>
        <taxon>Metazoa</taxon>
        <taxon>Ecdysozoa</taxon>
        <taxon>Nematoda</taxon>
        <taxon>Chromadorea</taxon>
        <taxon>Rhabditida</taxon>
        <taxon>Rhabditina</taxon>
        <taxon>Rhabditomorpha</taxon>
        <taxon>Rhabditoidea</taxon>
        <taxon>Rhabditidae</taxon>
        <taxon>Peloderinae</taxon>
        <taxon>Caenorhabditis</taxon>
    </lineage>
</organism>
<dbReference type="PANTHER" id="PTHR21845">
    <property type="entry name" value="TRANSMEMBRANE ANCHOR PROTEIN 1"/>
    <property type="match status" value="1"/>
</dbReference>
<dbReference type="RefSeq" id="XP_053579998.1">
    <property type="nucleotide sequence ID" value="XM_053736432.1"/>
</dbReference>
<keyword evidence="1" id="KW-0175">Coiled coil</keyword>
<dbReference type="GeneID" id="9807812"/>
<evidence type="ECO:0000256" key="3">
    <source>
        <dbReference type="SAM" id="Phobius"/>
    </source>
</evidence>
<feature type="compositionally biased region" description="Acidic residues" evidence="2">
    <location>
        <begin position="79"/>
        <end position="123"/>
    </location>
</feature>
<evidence type="ECO:0000259" key="4">
    <source>
        <dbReference type="Pfam" id="PF25473"/>
    </source>
</evidence>
<dbReference type="PANTHER" id="PTHR21845:SF2">
    <property type="entry name" value="MATRIX-REMODELING-ASSOCIATED PROTEIN 7"/>
    <property type="match status" value="1"/>
</dbReference>
<sequence length="231" mass="26900">MKIGYTTEEWAVIWLTILGGALFGFFLNFLWSRKRRNDQKKEEDKFVGKMNTTGLRKNRVIFSPEICENEVPEVINLDNDSDEEKTESESNSDEQEDEDEEEVEGEEDEVDEEDEDEEDEEEQMPQFNKRKLKNTQNADDDKPSTSDSKKDLSESDKINATLGKLHGKLATAQLKAKTRQIAAEMSEQEKEYEAKMTNNQMESIMKLMMQNQEKFGMSSEDIKEQMNLYNF</sequence>
<feature type="transmembrane region" description="Helical" evidence="3">
    <location>
        <begin position="12"/>
        <end position="31"/>
    </location>
</feature>
<dbReference type="InterPro" id="IPR057534">
    <property type="entry name" value="MXRA7_helical"/>
</dbReference>